<proteinExistence type="predicted"/>
<accession>A0A816JNR6</accession>
<dbReference type="Proteomes" id="UP001295469">
    <property type="component" value="Chromosome C04"/>
</dbReference>
<feature type="compositionally biased region" description="Basic residues" evidence="1">
    <location>
        <begin position="88"/>
        <end position="97"/>
    </location>
</feature>
<evidence type="ECO:0000256" key="1">
    <source>
        <dbReference type="SAM" id="MobiDB-lite"/>
    </source>
</evidence>
<dbReference type="EMBL" id="HG994368">
    <property type="protein sequence ID" value="CAF1863885.1"/>
    <property type="molecule type" value="Genomic_DNA"/>
</dbReference>
<sequence>SQRRIRENITPKGVKKYKLVHQLQGLSISGKEIKKQVYQSGATSVTGPQEVNVNKVARSDSFKVGANSTEYDTGYDVTKTSGVVKKSPNPRRRPYIKKRQEQKGSSSNILHDLYGKGDGTTKIGSKRKGSGGEDEGYKSHPASIASYSNLKTVTTIQVADKEKGVVLETTKTKKQSKLKLYVNKSVLKEFPMMAKAVANQVLNLI</sequence>
<name>A0A816JNR6_BRANA</name>
<reference evidence="2" key="1">
    <citation type="submission" date="2021-01" db="EMBL/GenBank/DDBJ databases">
        <authorList>
            <consortium name="Genoscope - CEA"/>
            <person name="William W."/>
        </authorList>
    </citation>
    <scope>NUCLEOTIDE SEQUENCE</scope>
</reference>
<evidence type="ECO:0000313" key="2">
    <source>
        <dbReference type="EMBL" id="CAF1863885.1"/>
    </source>
</evidence>
<feature type="non-terminal residue" evidence="2">
    <location>
        <position position="205"/>
    </location>
</feature>
<feature type="region of interest" description="Disordered" evidence="1">
    <location>
        <begin position="82"/>
        <end position="141"/>
    </location>
</feature>
<protein>
    <submittedName>
        <fullName evidence="2">(rape) hypothetical protein</fullName>
    </submittedName>
</protein>
<dbReference type="AlphaFoldDB" id="A0A816JNR6"/>
<gene>
    <name evidence="2" type="ORF">DARMORV10_C04P58210.1</name>
</gene>
<organism evidence="2">
    <name type="scientific">Brassica napus</name>
    <name type="common">Rape</name>
    <dbReference type="NCBI Taxonomy" id="3708"/>
    <lineage>
        <taxon>Eukaryota</taxon>
        <taxon>Viridiplantae</taxon>
        <taxon>Streptophyta</taxon>
        <taxon>Embryophyta</taxon>
        <taxon>Tracheophyta</taxon>
        <taxon>Spermatophyta</taxon>
        <taxon>Magnoliopsida</taxon>
        <taxon>eudicotyledons</taxon>
        <taxon>Gunneridae</taxon>
        <taxon>Pentapetalae</taxon>
        <taxon>rosids</taxon>
        <taxon>malvids</taxon>
        <taxon>Brassicales</taxon>
        <taxon>Brassicaceae</taxon>
        <taxon>Brassiceae</taxon>
        <taxon>Brassica</taxon>
    </lineage>
</organism>